<evidence type="ECO:0000256" key="8">
    <source>
        <dbReference type="ARBA" id="ARBA00060767"/>
    </source>
</evidence>
<evidence type="ECO:0000256" key="3">
    <source>
        <dbReference type="ARBA" id="ARBA00022603"/>
    </source>
</evidence>
<dbReference type="HAMAP" id="MF_01057">
    <property type="entry name" value="tRNA_methyltr_TrmB"/>
    <property type="match status" value="1"/>
</dbReference>
<proteinExistence type="inferred from homology"/>
<feature type="binding site" evidence="9">
    <location>
        <position position="120"/>
    </location>
    <ligand>
        <name>substrate</name>
    </ligand>
</feature>
<evidence type="ECO:0000256" key="6">
    <source>
        <dbReference type="ARBA" id="ARBA00022694"/>
    </source>
</evidence>
<evidence type="ECO:0000313" key="10">
    <source>
        <dbReference type="EMBL" id="HIX57351.1"/>
    </source>
</evidence>
<gene>
    <name evidence="9 10" type="primary">trmB</name>
    <name evidence="10" type="ORF">H9850_07760</name>
</gene>
<dbReference type="InterPro" id="IPR029063">
    <property type="entry name" value="SAM-dependent_MTases_sf"/>
</dbReference>
<dbReference type="InterPro" id="IPR055361">
    <property type="entry name" value="tRNA_methyltr_TrmB_bact"/>
</dbReference>
<feature type="binding site" evidence="9">
    <location>
        <position position="66"/>
    </location>
    <ligand>
        <name>S-adenosyl-L-methionine</name>
        <dbReference type="ChEBI" id="CHEBI:59789"/>
    </ligand>
</feature>
<feature type="binding site" evidence="9">
    <location>
        <position position="41"/>
    </location>
    <ligand>
        <name>S-adenosyl-L-methionine</name>
        <dbReference type="ChEBI" id="CHEBI:59789"/>
    </ligand>
</feature>
<feature type="binding site" evidence="9">
    <location>
        <position position="116"/>
    </location>
    <ligand>
        <name>S-adenosyl-L-methionine</name>
        <dbReference type="ChEBI" id="CHEBI:59789"/>
    </ligand>
</feature>
<keyword evidence="6 9" id="KW-0819">tRNA processing</keyword>
<evidence type="ECO:0000256" key="1">
    <source>
        <dbReference type="ARBA" id="ARBA00000142"/>
    </source>
</evidence>
<dbReference type="NCBIfam" id="TIGR00091">
    <property type="entry name" value="tRNA (guanosine(46)-N7)-methyltransferase TrmB"/>
    <property type="match status" value="1"/>
</dbReference>
<evidence type="ECO:0000256" key="9">
    <source>
        <dbReference type="HAMAP-Rule" id="MF_01057"/>
    </source>
</evidence>
<comment type="similarity">
    <text evidence="8 9">Belongs to the class I-like SAM-binding methyltransferase superfamily. TrmB family.</text>
</comment>
<evidence type="ECO:0000313" key="11">
    <source>
        <dbReference type="Proteomes" id="UP000886829"/>
    </source>
</evidence>
<dbReference type="CDD" id="cd02440">
    <property type="entry name" value="AdoMet_MTases"/>
    <property type="match status" value="1"/>
</dbReference>
<dbReference type="PANTHER" id="PTHR23417:SF14">
    <property type="entry name" value="PENTACOTRIPEPTIDE-REPEAT REGION OF PRORP DOMAIN-CONTAINING PROTEIN"/>
    <property type="match status" value="1"/>
</dbReference>
<comment type="catalytic activity">
    <reaction evidence="1 9">
        <text>guanosine(46) in tRNA + S-adenosyl-L-methionine = N(7)-methylguanosine(46) in tRNA + S-adenosyl-L-homocysteine</text>
        <dbReference type="Rhea" id="RHEA:42708"/>
        <dbReference type="Rhea" id="RHEA-COMP:10188"/>
        <dbReference type="Rhea" id="RHEA-COMP:10189"/>
        <dbReference type="ChEBI" id="CHEBI:57856"/>
        <dbReference type="ChEBI" id="CHEBI:59789"/>
        <dbReference type="ChEBI" id="CHEBI:74269"/>
        <dbReference type="ChEBI" id="CHEBI:74480"/>
        <dbReference type="EC" id="2.1.1.33"/>
    </reaction>
</comment>
<comment type="function">
    <text evidence="2 9">Catalyzes the formation of N(7)-methylguanine at position 46 (m7G46) in tRNA.</text>
</comment>
<comment type="caution">
    <text evidence="10">The sequence shown here is derived from an EMBL/GenBank/DDBJ whole genome shotgun (WGS) entry which is preliminary data.</text>
</comment>
<evidence type="ECO:0000256" key="7">
    <source>
        <dbReference type="ARBA" id="ARBA00060552"/>
    </source>
</evidence>
<dbReference type="GO" id="GO:0008176">
    <property type="term" value="F:tRNA (guanine(46)-N7)-methyltransferase activity"/>
    <property type="evidence" value="ECO:0007669"/>
    <property type="project" value="UniProtKB-UniRule"/>
</dbReference>
<comment type="caution">
    <text evidence="9">Lacks conserved residue(s) required for the propagation of feature annotation.</text>
</comment>
<name>A0A9D1WDV0_9GAMM</name>
<dbReference type="EC" id="2.1.1.33" evidence="9"/>
<evidence type="ECO:0000256" key="5">
    <source>
        <dbReference type="ARBA" id="ARBA00022691"/>
    </source>
</evidence>
<dbReference type="Proteomes" id="UP000886829">
    <property type="component" value="Unassembled WGS sequence"/>
</dbReference>
<sequence>MTNAQTKAFTDLGDKYLIDVSALQPLDVAACFGREAPLVVEIGFGMGKSFIEMAQKDPLRNYLGIEVHPPGVGAAMLLAEEAQVSNVRIIKYDAFEVLTKCLGPESIDILQIFFPDPWPKARHHKRRLVNAEFLALVTPLLKHGGQIRMATDWQEYAEQMLECLTAAPELSNTNPQGGYIPRPEWRPLTKFEQRGERLGHGVWDLVFVRD</sequence>
<dbReference type="FunFam" id="3.40.50.150:FF:000035">
    <property type="entry name" value="tRNA (guanine-N(7)-)-methyltransferase"/>
    <property type="match status" value="1"/>
</dbReference>
<feature type="binding site" evidence="9">
    <location>
        <begin position="189"/>
        <end position="192"/>
    </location>
    <ligand>
        <name>substrate</name>
    </ligand>
</feature>
<comment type="pathway">
    <text evidence="7 9">tRNA modification; N(7)-methylguanine-tRNA biosynthesis.</text>
</comment>
<evidence type="ECO:0000256" key="2">
    <source>
        <dbReference type="ARBA" id="ARBA00003015"/>
    </source>
</evidence>
<dbReference type="PROSITE" id="PS51625">
    <property type="entry name" value="SAM_MT_TRMB"/>
    <property type="match status" value="1"/>
</dbReference>
<keyword evidence="3 9" id="KW-0489">Methyltransferase</keyword>
<keyword evidence="4 9" id="KW-0808">Transferase</keyword>
<reference evidence="10" key="2">
    <citation type="submission" date="2021-04" db="EMBL/GenBank/DDBJ databases">
        <authorList>
            <person name="Gilroy R."/>
        </authorList>
    </citation>
    <scope>NUCLEOTIDE SEQUENCE</scope>
    <source>
        <strain evidence="10">USASDec5-558</strain>
    </source>
</reference>
<organism evidence="10 11">
    <name type="scientific">Candidatus Anaerobiospirillum pullistercoris</name>
    <dbReference type="NCBI Taxonomy" id="2838452"/>
    <lineage>
        <taxon>Bacteria</taxon>
        <taxon>Pseudomonadati</taxon>
        <taxon>Pseudomonadota</taxon>
        <taxon>Gammaproteobacteria</taxon>
        <taxon>Aeromonadales</taxon>
        <taxon>Succinivibrionaceae</taxon>
        <taxon>Anaerobiospirillum</taxon>
    </lineage>
</organism>
<dbReference type="InterPro" id="IPR003358">
    <property type="entry name" value="tRNA_(Gua-N-7)_MeTrfase_Trmb"/>
</dbReference>
<dbReference type="PANTHER" id="PTHR23417">
    <property type="entry name" value="3-DEOXY-D-MANNO-OCTULOSONIC-ACID TRANSFERASE/TRNA GUANINE-N 7 - -METHYLTRANSFERASE"/>
    <property type="match status" value="1"/>
</dbReference>
<feature type="binding site" evidence="9">
    <location>
        <position position="152"/>
    </location>
    <ligand>
        <name>substrate</name>
    </ligand>
</feature>
<keyword evidence="5 9" id="KW-0949">S-adenosyl-L-methionine</keyword>
<dbReference type="AlphaFoldDB" id="A0A9D1WDV0"/>
<protein>
    <recommendedName>
        <fullName evidence="9">tRNA (guanine-N(7)-)-methyltransferase</fullName>
        <ecNumber evidence="9">2.1.1.33</ecNumber>
    </recommendedName>
    <alternativeName>
        <fullName evidence="9">tRNA (guanine(46)-N(7))-methyltransferase</fullName>
    </alternativeName>
    <alternativeName>
        <fullName evidence="9">tRNA(m7G46)-methyltransferase</fullName>
    </alternativeName>
</protein>
<reference evidence="10" key="1">
    <citation type="journal article" date="2021" name="PeerJ">
        <title>Extensive microbial diversity within the chicken gut microbiome revealed by metagenomics and culture.</title>
        <authorList>
            <person name="Gilroy R."/>
            <person name="Ravi A."/>
            <person name="Getino M."/>
            <person name="Pursley I."/>
            <person name="Horton D.L."/>
            <person name="Alikhan N.F."/>
            <person name="Baker D."/>
            <person name="Gharbi K."/>
            <person name="Hall N."/>
            <person name="Watson M."/>
            <person name="Adriaenssens E.M."/>
            <person name="Foster-Nyarko E."/>
            <person name="Jarju S."/>
            <person name="Secka A."/>
            <person name="Antonio M."/>
            <person name="Oren A."/>
            <person name="Chaudhuri R.R."/>
            <person name="La Ragione R."/>
            <person name="Hildebrand F."/>
            <person name="Pallen M.J."/>
        </authorList>
    </citation>
    <scope>NUCLEOTIDE SEQUENCE</scope>
    <source>
        <strain evidence="10">USASDec5-558</strain>
    </source>
</reference>
<dbReference type="Gene3D" id="3.40.50.150">
    <property type="entry name" value="Vaccinia Virus protein VP39"/>
    <property type="match status" value="1"/>
</dbReference>
<accession>A0A9D1WDV0</accession>
<evidence type="ECO:0000256" key="4">
    <source>
        <dbReference type="ARBA" id="ARBA00022679"/>
    </source>
</evidence>
<feature type="binding site" evidence="9">
    <location>
        <position position="93"/>
    </location>
    <ligand>
        <name>S-adenosyl-L-methionine</name>
        <dbReference type="ChEBI" id="CHEBI:59789"/>
    </ligand>
</feature>
<dbReference type="SUPFAM" id="SSF53335">
    <property type="entry name" value="S-adenosyl-L-methionine-dependent methyltransferases"/>
    <property type="match status" value="1"/>
</dbReference>
<dbReference type="Pfam" id="PF02390">
    <property type="entry name" value="Methyltransf_4"/>
    <property type="match status" value="1"/>
</dbReference>
<dbReference type="GO" id="GO:0043527">
    <property type="term" value="C:tRNA methyltransferase complex"/>
    <property type="evidence" value="ECO:0007669"/>
    <property type="project" value="TreeGrafter"/>
</dbReference>
<dbReference type="EMBL" id="DXEV01000156">
    <property type="protein sequence ID" value="HIX57351.1"/>
    <property type="molecule type" value="Genomic_DNA"/>
</dbReference>